<reference evidence="1" key="2">
    <citation type="submission" date="2020-07" db="EMBL/GenBank/DDBJ databases">
        <authorList>
            <person name="Vera ALvarez R."/>
            <person name="Arias-Moreno D.M."/>
            <person name="Jimenez-Jacinto V."/>
            <person name="Jimenez-Bremont J.F."/>
            <person name="Swaminathan K."/>
            <person name="Moose S.P."/>
            <person name="Guerrero-Gonzalez M.L."/>
            <person name="Marino-Ramirez L."/>
            <person name="Landsman D."/>
            <person name="Rodriguez-Kessler M."/>
            <person name="Delgado-Sanchez P."/>
        </authorList>
    </citation>
    <scope>NUCLEOTIDE SEQUENCE</scope>
    <source>
        <tissue evidence="1">Cladode</tissue>
    </source>
</reference>
<accession>A0A7C8ZBL0</accession>
<organism evidence="1">
    <name type="scientific">Opuntia streptacantha</name>
    <name type="common">Prickly pear cactus</name>
    <name type="synonym">Opuntia cardona</name>
    <dbReference type="NCBI Taxonomy" id="393608"/>
    <lineage>
        <taxon>Eukaryota</taxon>
        <taxon>Viridiplantae</taxon>
        <taxon>Streptophyta</taxon>
        <taxon>Embryophyta</taxon>
        <taxon>Tracheophyta</taxon>
        <taxon>Spermatophyta</taxon>
        <taxon>Magnoliopsida</taxon>
        <taxon>eudicotyledons</taxon>
        <taxon>Gunneridae</taxon>
        <taxon>Pentapetalae</taxon>
        <taxon>Caryophyllales</taxon>
        <taxon>Cactineae</taxon>
        <taxon>Cactaceae</taxon>
        <taxon>Opuntioideae</taxon>
        <taxon>Opuntia</taxon>
    </lineage>
</organism>
<dbReference type="EMBL" id="GISG01109530">
    <property type="protein sequence ID" value="MBA4638471.1"/>
    <property type="molecule type" value="Transcribed_RNA"/>
</dbReference>
<sequence>MFSPPLMIMSLSLSLISKYPSGCITPTSPVRNHPVRVMDLDVPSGSFKYPSMTLPPLSTTSPRVDPSRLTGRPVLASNTSTSVIPRDRTPCLALSRARSLAGRLFHLDLHVEYTTRPPVSVSPYPWLTTNPRDSVRKRTEAGGGAPAVRIWVGFSKGLAFGMLANMLSTTGAPHMWVTRCSCMAR</sequence>
<name>A0A7C8ZBL0_OPUST</name>
<reference evidence="1" key="1">
    <citation type="journal article" date="2013" name="J. Plant Res.">
        <title>Effect of fungi and light on seed germination of three Opuntia species from semiarid lands of central Mexico.</title>
        <authorList>
            <person name="Delgado-Sanchez P."/>
            <person name="Jimenez-Bremont J.F."/>
            <person name="Guerrero-Gonzalez Mde L."/>
            <person name="Flores J."/>
        </authorList>
    </citation>
    <scope>NUCLEOTIDE SEQUENCE</scope>
    <source>
        <tissue evidence="1">Cladode</tissue>
    </source>
</reference>
<dbReference type="AlphaFoldDB" id="A0A7C8ZBL0"/>
<protein>
    <submittedName>
        <fullName evidence="1">Uncharacterized protein</fullName>
    </submittedName>
</protein>
<proteinExistence type="predicted"/>
<evidence type="ECO:0000313" key="1">
    <source>
        <dbReference type="EMBL" id="MBA4638471.1"/>
    </source>
</evidence>